<gene>
    <name evidence="3" type="ORF">K491DRAFT_686925</name>
</gene>
<keyword evidence="1" id="KW-0378">Hydrolase</keyword>
<keyword evidence="2" id="KW-0732">Signal</keyword>
<reference evidence="3" key="1">
    <citation type="journal article" date="2020" name="Stud. Mycol.">
        <title>101 Dothideomycetes genomes: a test case for predicting lifestyles and emergence of pathogens.</title>
        <authorList>
            <person name="Haridas S."/>
            <person name="Albert R."/>
            <person name="Binder M."/>
            <person name="Bloem J."/>
            <person name="Labutti K."/>
            <person name="Salamov A."/>
            <person name="Andreopoulos B."/>
            <person name="Baker S."/>
            <person name="Barry K."/>
            <person name="Bills G."/>
            <person name="Bluhm B."/>
            <person name="Cannon C."/>
            <person name="Castanera R."/>
            <person name="Culley D."/>
            <person name="Daum C."/>
            <person name="Ezra D."/>
            <person name="Gonzalez J."/>
            <person name="Henrissat B."/>
            <person name="Kuo A."/>
            <person name="Liang C."/>
            <person name="Lipzen A."/>
            <person name="Lutzoni F."/>
            <person name="Magnuson J."/>
            <person name="Mondo S."/>
            <person name="Nolan M."/>
            <person name="Ohm R."/>
            <person name="Pangilinan J."/>
            <person name="Park H.-J."/>
            <person name="Ramirez L."/>
            <person name="Alfaro M."/>
            <person name="Sun H."/>
            <person name="Tritt A."/>
            <person name="Yoshinaga Y."/>
            <person name="Zwiers L.-H."/>
            <person name="Turgeon B."/>
            <person name="Goodwin S."/>
            <person name="Spatafora J."/>
            <person name="Crous P."/>
            <person name="Grigoriev I."/>
        </authorList>
    </citation>
    <scope>NUCLEOTIDE SEQUENCE</scope>
    <source>
        <strain evidence="3">CBS 122681</strain>
    </source>
</reference>
<dbReference type="PANTHER" id="PTHR45648">
    <property type="entry name" value="GDSL LIPASE/ACYLHYDROLASE FAMILY PROTEIN (AFU_ORTHOLOGUE AFUA_4G14700)"/>
    <property type="match status" value="1"/>
</dbReference>
<evidence type="ECO:0000256" key="2">
    <source>
        <dbReference type="SAM" id="SignalP"/>
    </source>
</evidence>
<dbReference type="Pfam" id="PF00657">
    <property type="entry name" value="Lipase_GDSL"/>
    <property type="match status" value="1"/>
</dbReference>
<dbReference type="AlphaFoldDB" id="A0A6A6TQ76"/>
<proteinExistence type="predicted"/>
<dbReference type="Proteomes" id="UP000799324">
    <property type="component" value="Unassembled WGS sequence"/>
</dbReference>
<organism evidence="3 4">
    <name type="scientific">Lophiostoma macrostomum CBS 122681</name>
    <dbReference type="NCBI Taxonomy" id="1314788"/>
    <lineage>
        <taxon>Eukaryota</taxon>
        <taxon>Fungi</taxon>
        <taxon>Dikarya</taxon>
        <taxon>Ascomycota</taxon>
        <taxon>Pezizomycotina</taxon>
        <taxon>Dothideomycetes</taxon>
        <taxon>Pleosporomycetidae</taxon>
        <taxon>Pleosporales</taxon>
        <taxon>Lophiostomataceae</taxon>
        <taxon>Lophiostoma</taxon>
    </lineage>
</organism>
<evidence type="ECO:0000256" key="1">
    <source>
        <dbReference type="ARBA" id="ARBA00022801"/>
    </source>
</evidence>
<evidence type="ECO:0000313" key="3">
    <source>
        <dbReference type="EMBL" id="KAF2661942.1"/>
    </source>
</evidence>
<dbReference type="PROSITE" id="PS51257">
    <property type="entry name" value="PROKAR_LIPOPROTEIN"/>
    <property type="match status" value="1"/>
</dbReference>
<dbReference type="SUPFAM" id="SSF52266">
    <property type="entry name" value="SGNH hydrolase"/>
    <property type="match status" value="1"/>
</dbReference>
<keyword evidence="4" id="KW-1185">Reference proteome</keyword>
<evidence type="ECO:0000313" key="4">
    <source>
        <dbReference type="Proteomes" id="UP000799324"/>
    </source>
</evidence>
<feature type="chain" id="PRO_5025557524" evidence="2">
    <location>
        <begin position="21"/>
        <end position="359"/>
    </location>
</feature>
<dbReference type="OrthoDB" id="1600564at2759"/>
<dbReference type="EMBL" id="MU004291">
    <property type="protein sequence ID" value="KAF2661942.1"/>
    <property type="molecule type" value="Genomic_DNA"/>
</dbReference>
<sequence length="359" mass="39504">MRSSSSSITFLALNLALVACQNHSSGWAAKNFKTLVTFGDSYTDESRLSYFSSHNGSAPPVGWTQPVSYNTASGGRSWPRYASIYNDATLYNYAVSGAVCSNDISPRTFASINAPFPDIANYELPAFIADSKYTSANGTKFFSGTPSDTAYAIWIGTNDLGNDAFLTDSQVSGKTLVDYLDCVYNTITGLYNNGGRYFVLLNLAPLQLLPQYATPANGGQNATRYFPTKTAYNATEISWRMYEAVATVNDVYRYRTPFEALVNRTWPGAKIANFDVNALITDIWEHPASYLNGTAPLNTEGWINHCSLDGAHCVPVADGTARDSYLWFDELHPSEQTDRVVAREFVGVLDGSSKWAEYW</sequence>
<dbReference type="CDD" id="cd01846">
    <property type="entry name" value="fatty_acyltransferase_like"/>
    <property type="match status" value="1"/>
</dbReference>
<dbReference type="InterPro" id="IPR001087">
    <property type="entry name" value="GDSL"/>
</dbReference>
<feature type="signal peptide" evidence="2">
    <location>
        <begin position="1"/>
        <end position="20"/>
    </location>
</feature>
<accession>A0A6A6TQ76</accession>
<dbReference type="GO" id="GO:0016788">
    <property type="term" value="F:hydrolase activity, acting on ester bonds"/>
    <property type="evidence" value="ECO:0007669"/>
    <property type="project" value="InterPro"/>
</dbReference>
<dbReference type="Gene3D" id="3.40.50.1110">
    <property type="entry name" value="SGNH hydrolase"/>
    <property type="match status" value="1"/>
</dbReference>
<name>A0A6A6TQ76_9PLEO</name>
<protein>
    <submittedName>
        <fullName evidence="3">Carbohydrate esterase family 16 protein</fullName>
    </submittedName>
</protein>
<dbReference type="InterPro" id="IPR036514">
    <property type="entry name" value="SGNH_hydro_sf"/>
</dbReference>
<dbReference type="PANTHER" id="PTHR45648:SF22">
    <property type="entry name" value="GDSL LIPASE_ACYLHYDROLASE FAMILY PROTEIN (AFU_ORTHOLOGUE AFUA_4G14700)"/>
    <property type="match status" value="1"/>
</dbReference>
<dbReference type="InterPro" id="IPR051058">
    <property type="entry name" value="GDSL_Est/Lipase"/>
</dbReference>